<reference evidence="2 3" key="1">
    <citation type="submission" date="2021-06" db="EMBL/GenBank/DDBJ databases">
        <title>Caerostris darwini draft genome.</title>
        <authorList>
            <person name="Kono N."/>
            <person name="Arakawa K."/>
        </authorList>
    </citation>
    <scope>NUCLEOTIDE SEQUENCE [LARGE SCALE GENOMIC DNA]</scope>
</reference>
<comment type="caution">
    <text evidence="2">The sequence shown here is derived from an EMBL/GenBank/DDBJ whole genome shotgun (WGS) entry which is preliminary data.</text>
</comment>
<evidence type="ECO:0000256" key="1">
    <source>
        <dbReference type="SAM" id="MobiDB-lite"/>
    </source>
</evidence>
<evidence type="ECO:0000313" key="2">
    <source>
        <dbReference type="EMBL" id="GIY78545.1"/>
    </source>
</evidence>
<evidence type="ECO:0000313" key="3">
    <source>
        <dbReference type="Proteomes" id="UP001054837"/>
    </source>
</evidence>
<dbReference type="AlphaFoldDB" id="A0AAV4W914"/>
<gene>
    <name evidence="2" type="ORF">CDAR_14791</name>
</gene>
<protein>
    <submittedName>
        <fullName evidence="2">Uncharacterized protein</fullName>
    </submittedName>
</protein>
<feature type="region of interest" description="Disordered" evidence="1">
    <location>
        <begin position="73"/>
        <end position="96"/>
    </location>
</feature>
<dbReference type="EMBL" id="BPLQ01014259">
    <property type="protein sequence ID" value="GIY78545.1"/>
    <property type="molecule type" value="Genomic_DNA"/>
</dbReference>
<organism evidence="2 3">
    <name type="scientific">Caerostris darwini</name>
    <dbReference type="NCBI Taxonomy" id="1538125"/>
    <lineage>
        <taxon>Eukaryota</taxon>
        <taxon>Metazoa</taxon>
        <taxon>Ecdysozoa</taxon>
        <taxon>Arthropoda</taxon>
        <taxon>Chelicerata</taxon>
        <taxon>Arachnida</taxon>
        <taxon>Araneae</taxon>
        <taxon>Araneomorphae</taxon>
        <taxon>Entelegynae</taxon>
        <taxon>Araneoidea</taxon>
        <taxon>Araneidae</taxon>
        <taxon>Caerostris</taxon>
    </lineage>
</organism>
<keyword evidence="3" id="KW-1185">Reference proteome</keyword>
<name>A0AAV4W914_9ARAC</name>
<sequence>METLATNVVMVTDLHAAAKMGEIKTGSQTHFPEANSTILYSKKQSEPQSPQTKNKNFPTSSSRAFWLGKERFHFQGEASPIKERDNGRGQPTLKGS</sequence>
<feature type="compositionally biased region" description="Basic and acidic residues" evidence="1">
    <location>
        <begin position="73"/>
        <end position="87"/>
    </location>
</feature>
<accession>A0AAV4W914</accession>
<proteinExistence type="predicted"/>
<dbReference type="Proteomes" id="UP001054837">
    <property type="component" value="Unassembled WGS sequence"/>
</dbReference>